<dbReference type="EMBL" id="JAWDGP010006941">
    <property type="protein sequence ID" value="KAK3732749.1"/>
    <property type="molecule type" value="Genomic_DNA"/>
</dbReference>
<proteinExistence type="predicted"/>
<organism evidence="1 2">
    <name type="scientific">Elysia crispata</name>
    <name type="common">lettuce slug</name>
    <dbReference type="NCBI Taxonomy" id="231223"/>
    <lineage>
        <taxon>Eukaryota</taxon>
        <taxon>Metazoa</taxon>
        <taxon>Spiralia</taxon>
        <taxon>Lophotrochozoa</taxon>
        <taxon>Mollusca</taxon>
        <taxon>Gastropoda</taxon>
        <taxon>Heterobranchia</taxon>
        <taxon>Euthyneura</taxon>
        <taxon>Panpulmonata</taxon>
        <taxon>Sacoglossa</taxon>
        <taxon>Placobranchoidea</taxon>
        <taxon>Plakobranchidae</taxon>
        <taxon>Elysia</taxon>
    </lineage>
</organism>
<reference evidence="1" key="1">
    <citation type="journal article" date="2023" name="G3 (Bethesda)">
        <title>A reference genome for the long-term kleptoplast-retaining sea slug Elysia crispata morphotype clarki.</title>
        <authorList>
            <person name="Eastman K.E."/>
            <person name="Pendleton A.L."/>
            <person name="Shaikh M.A."/>
            <person name="Suttiyut T."/>
            <person name="Ogas R."/>
            <person name="Tomko P."/>
            <person name="Gavelis G."/>
            <person name="Widhalm J.R."/>
            <person name="Wisecaver J.H."/>
        </authorList>
    </citation>
    <scope>NUCLEOTIDE SEQUENCE</scope>
    <source>
        <strain evidence="1">ECLA1</strain>
    </source>
</reference>
<dbReference type="AlphaFoldDB" id="A0AAE0Y4G8"/>
<sequence>MLDTVRVSDTRVLVNCIKSYSTRFFKAVRYPEGTKRLGQGLGSAGVMEVSRCWVKIGAGKQRMVGQG</sequence>
<comment type="caution">
    <text evidence="1">The sequence shown here is derived from an EMBL/GenBank/DDBJ whole genome shotgun (WGS) entry which is preliminary data.</text>
</comment>
<evidence type="ECO:0000313" key="1">
    <source>
        <dbReference type="EMBL" id="KAK3732749.1"/>
    </source>
</evidence>
<name>A0AAE0Y4G8_9GAST</name>
<dbReference type="Proteomes" id="UP001283361">
    <property type="component" value="Unassembled WGS sequence"/>
</dbReference>
<gene>
    <name evidence="1" type="ORF">RRG08_005913</name>
</gene>
<accession>A0AAE0Y4G8</accession>
<protein>
    <submittedName>
        <fullName evidence="1">Uncharacterized protein</fullName>
    </submittedName>
</protein>
<keyword evidence="2" id="KW-1185">Reference proteome</keyword>
<evidence type="ECO:0000313" key="2">
    <source>
        <dbReference type="Proteomes" id="UP001283361"/>
    </source>
</evidence>